<feature type="domain" description="DUF4179" evidence="1">
    <location>
        <begin position="44"/>
        <end position="130"/>
    </location>
</feature>
<evidence type="ECO:0000259" key="1">
    <source>
        <dbReference type="Pfam" id="PF13786"/>
    </source>
</evidence>
<dbReference type="Gene3D" id="2.60.40.1630">
    <property type="entry name" value="bacillus anthracis domain"/>
    <property type="match status" value="1"/>
</dbReference>
<proteinExistence type="predicted"/>
<dbReference type="Proteomes" id="UP000219546">
    <property type="component" value="Unassembled WGS sequence"/>
</dbReference>
<sequence length="329" mass="37344">MSIYNDLNELNLNLDEYKELNLTDYEKKKWGKRVVKKLHKQKPAHWKKYSGIAAAVIVATGISINTGIVSVANMPFVAGLIEKYISSTEHLDYATYKTKIGQTAENEYGKMTLNEVLIDGGRLLISSTFEPAEDVDFNYQMHPLPKVLINGQDLALSTGGQSVELNDKMFTIYNDVDIKEIPLGETIQFHIEYTHLDFEIPMERPWIFDINVPTEQVAEASQTIQFNQEIQIGNGQFILLEKMIVTPISTVLYYNWPEEADHIAFKIVSESGREFLPNSSSITPEGSNNRYQSIDLKTEKYYLVPYEQSVNPNVVNPGDISEELIPINP</sequence>
<organism evidence="2 3">
    <name type="scientific">Bacillus oleivorans</name>
    <dbReference type="NCBI Taxonomy" id="1448271"/>
    <lineage>
        <taxon>Bacteria</taxon>
        <taxon>Bacillati</taxon>
        <taxon>Bacillota</taxon>
        <taxon>Bacilli</taxon>
        <taxon>Bacillales</taxon>
        <taxon>Bacillaceae</taxon>
        <taxon>Bacillus</taxon>
    </lineage>
</organism>
<gene>
    <name evidence="2" type="ORF">SAMN05877753_106183</name>
</gene>
<name>A0A285CYV2_9BACI</name>
<dbReference type="InterPro" id="IPR025436">
    <property type="entry name" value="DUF4179"/>
</dbReference>
<dbReference type="AlphaFoldDB" id="A0A285CYV2"/>
<dbReference type="OrthoDB" id="2729200at2"/>
<accession>A0A285CYV2</accession>
<protein>
    <submittedName>
        <fullName evidence="2">Uncharacterized protein DUF4179</fullName>
    </submittedName>
</protein>
<evidence type="ECO:0000313" key="3">
    <source>
        <dbReference type="Proteomes" id="UP000219546"/>
    </source>
</evidence>
<dbReference type="RefSeq" id="WP_097159343.1">
    <property type="nucleotide sequence ID" value="NZ_JBEPMQ010000005.1"/>
</dbReference>
<dbReference type="Pfam" id="PF13786">
    <property type="entry name" value="DUF4179"/>
    <property type="match status" value="1"/>
</dbReference>
<keyword evidence="3" id="KW-1185">Reference proteome</keyword>
<evidence type="ECO:0000313" key="2">
    <source>
        <dbReference type="EMBL" id="SNX72721.1"/>
    </source>
</evidence>
<dbReference type="EMBL" id="OAOP01000006">
    <property type="protein sequence ID" value="SNX72721.1"/>
    <property type="molecule type" value="Genomic_DNA"/>
</dbReference>
<reference evidence="2 3" key="1">
    <citation type="submission" date="2017-08" db="EMBL/GenBank/DDBJ databases">
        <authorList>
            <person name="de Groot N.N."/>
        </authorList>
    </citation>
    <scope>NUCLEOTIDE SEQUENCE [LARGE SCALE GENOMIC DNA]</scope>
    <source>
        <strain evidence="2 3">JC228</strain>
    </source>
</reference>